<dbReference type="AlphaFoldDB" id="A0A2Z5PIA2"/>
<reference evidence="1 2" key="1">
    <citation type="submission" date="2009-06" db="EMBL/GenBank/DDBJ databases">
        <title>Molecular Evidence for Microbiologically Influenced Corrosion from genome of Methanogen.</title>
        <authorList>
            <person name="Ito N."/>
            <person name="Tsurumaru H."/>
            <person name="Shimizu A."/>
            <person name="Harada T."/>
            <person name="Hosoyama A."/>
            <person name="Horikawa H."/>
            <person name="Wakai S."/>
            <person name="Sasaki K."/>
            <person name="Nishijima K."/>
            <person name="Ataku H."/>
            <person name="Yamazaki J."/>
            <person name="Mise M."/>
            <person name="Yamazaki S."/>
            <person name="Tanikawa S."/>
            <person name="Harayama S."/>
            <person name="Fujita N."/>
        </authorList>
    </citation>
    <scope>NUCLEOTIDE SEQUENCE [LARGE SCALE GENOMIC DNA]</scope>
    <source>
        <strain evidence="2">OS7 ( NBRC 103642)</strain>
    </source>
</reference>
<sequence>MNAESIILGASTKLVVEPVVKSIVGMAQSLSKDFKECFIMEGQKLSILCPENAQKHTIFFKIKKNILISGFKILKGNARKVTLMTISAPIEDITHKAIRRLDGGFEINYKELSEDTLYWLEVEYDLETKGILDKIVRRSVSREPSNADIGYWMQAGLKNLDIFKTEYKNIELKDLDFFVDLAVYNDIKTKIPVYFQNQLKVAVGLIESRDRNEKINLAYEDLKLKSAQPSKQDIRLVLNELQNVFSPDKFKKFINVDKDFKYFQSFRGEDFYNATFPTWPRFMKVVCRTDLSYDNPASEGKLIYKSGDFREDVGKIFNMNK</sequence>
<organism evidence="1 2">
    <name type="scientific">Methanococcus maripaludis OS7</name>
    <dbReference type="NCBI Taxonomy" id="637915"/>
    <lineage>
        <taxon>Archaea</taxon>
        <taxon>Methanobacteriati</taxon>
        <taxon>Methanobacteriota</taxon>
        <taxon>Methanomada group</taxon>
        <taxon>Methanococci</taxon>
        <taxon>Methanococcales</taxon>
        <taxon>Methanococcaceae</taxon>
        <taxon>Methanococcus</taxon>
    </lineage>
</organism>
<proteinExistence type="predicted"/>
<evidence type="ECO:0000313" key="2">
    <source>
        <dbReference type="Proteomes" id="UP000263689"/>
    </source>
</evidence>
<gene>
    <name evidence="1" type="ORF">MMOS7_04770</name>
</gene>
<dbReference type="EMBL" id="AP011528">
    <property type="protein sequence ID" value="BAP62563.1"/>
    <property type="molecule type" value="Genomic_DNA"/>
</dbReference>
<evidence type="ECO:0000313" key="1">
    <source>
        <dbReference type="EMBL" id="BAP62563.1"/>
    </source>
</evidence>
<dbReference type="GeneID" id="37874962"/>
<protein>
    <submittedName>
        <fullName evidence="1">Uncharacterized protein</fullName>
    </submittedName>
</protein>
<dbReference type="Proteomes" id="UP000263689">
    <property type="component" value="Chromosome"/>
</dbReference>
<name>A0A2Z5PIA2_METMI</name>
<dbReference type="RefSeq" id="WP_119720680.1">
    <property type="nucleotide sequence ID" value="NZ_AP011528.1"/>
</dbReference>
<accession>A0A2Z5PIA2</accession>
<dbReference type="KEGG" id="mmao:MMOS7_04770"/>